<dbReference type="Proteomes" id="UP001241169">
    <property type="component" value="Unassembled WGS sequence"/>
</dbReference>
<dbReference type="SUPFAM" id="SSF50129">
    <property type="entry name" value="GroES-like"/>
    <property type="match status" value="1"/>
</dbReference>
<dbReference type="InterPro" id="IPR036291">
    <property type="entry name" value="NAD(P)-bd_dom_sf"/>
</dbReference>
<dbReference type="InterPro" id="IPR011032">
    <property type="entry name" value="GroES-like_sf"/>
</dbReference>
<comment type="caution">
    <text evidence="2">The sequence shown here is derived from an EMBL/GenBank/DDBJ whole genome shotgun (WGS) entry which is preliminary data.</text>
</comment>
<dbReference type="CDD" id="cd08276">
    <property type="entry name" value="MDR7"/>
    <property type="match status" value="1"/>
</dbReference>
<proteinExistence type="predicted"/>
<accession>A0ABQ9T5B6</accession>
<reference evidence="2 3" key="1">
    <citation type="submission" date="2016-10" db="EMBL/GenBank/DDBJ databases">
        <title>The genome sequence of Colletotrichum fioriniae PJ7.</title>
        <authorList>
            <person name="Baroncelli R."/>
        </authorList>
    </citation>
    <scope>NUCLEOTIDE SEQUENCE [LARGE SCALE GENOMIC DNA]</scope>
    <source>
        <strain evidence="2 3">IMI 384185</strain>
    </source>
</reference>
<evidence type="ECO:0000259" key="1">
    <source>
        <dbReference type="SMART" id="SM00829"/>
    </source>
</evidence>
<keyword evidence="3" id="KW-1185">Reference proteome</keyword>
<organism evidence="2 3">
    <name type="scientific">Colletotrichum paranaense</name>
    <dbReference type="NCBI Taxonomy" id="1914294"/>
    <lineage>
        <taxon>Eukaryota</taxon>
        <taxon>Fungi</taxon>
        <taxon>Dikarya</taxon>
        <taxon>Ascomycota</taxon>
        <taxon>Pezizomycotina</taxon>
        <taxon>Sordariomycetes</taxon>
        <taxon>Hypocreomycetidae</taxon>
        <taxon>Glomerellales</taxon>
        <taxon>Glomerellaceae</taxon>
        <taxon>Colletotrichum</taxon>
        <taxon>Colletotrichum acutatum species complex</taxon>
    </lineage>
</organism>
<dbReference type="GeneID" id="85369133"/>
<dbReference type="PANTHER" id="PTHR45033">
    <property type="match status" value="1"/>
</dbReference>
<evidence type="ECO:0000313" key="2">
    <source>
        <dbReference type="EMBL" id="KAK1546977.1"/>
    </source>
</evidence>
<gene>
    <name evidence="2" type="ORF">CPAR01_00944</name>
</gene>
<dbReference type="InterPro" id="IPR052711">
    <property type="entry name" value="Zinc_ADH-like"/>
</dbReference>
<name>A0ABQ9T5B6_9PEZI</name>
<protein>
    <submittedName>
        <fullName evidence="2">Alcohol dehydrogenase</fullName>
    </submittedName>
</protein>
<dbReference type="Pfam" id="PF00107">
    <property type="entry name" value="ADH_zinc_N"/>
    <property type="match status" value="1"/>
</dbReference>
<dbReference type="Pfam" id="PF08240">
    <property type="entry name" value="ADH_N"/>
    <property type="match status" value="1"/>
</dbReference>
<dbReference type="InterPro" id="IPR013149">
    <property type="entry name" value="ADH-like_C"/>
</dbReference>
<dbReference type="InterPro" id="IPR020843">
    <property type="entry name" value="ER"/>
</dbReference>
<dbReference type="Gene3D" id="3.90.180.10">
    <property type="entry name" value="Medium-chain alcohol dehydrogenases, catalytic domain"/>
    <property type="match status" value="1"/>
</dbReference>
<evidence type="ECO:0000313" key="3">
    <source>
        <dbReference type="Proteomes" id="UP001241169"/>
    </source>
</evidence>
<dbReference type="Gene3D" id="3.40.50.720">
    <property type="entry name" value="NAD(P)-binding Rossmann-like Domain"/>
    <property type="match status" value="1"/>
</dbReference>
<sequence>MAIPATYSVFRRTNGDFPRTIEMSTETMPSSLDQHDVLIKIHAVSLNYRDVAFLVGSIPVEIEDRGIPCSDCAAEVIRTGPAVTEFAAGDRVSAIFDLNHIDRRDDNVSLALGGNVSGVLREYAVFEDKYLVKLPKHLTWEEGSMLACAGVTAWNALGAPTSLPSTCSAFLQGTGGVSMFALTICLAAGIEPIITSSTNEKIESIKSFNSKVHGINYKTTSDLQQEVRRITNGRGVDVVLNNAGPSSVAEDIQLLTQWEGTISLVGVMNGYEAGWNPSAILGLLEKSAKIQGIRVGSRKDFQQLNQFLEEKNVTLTHLLDRVFPFSESAAAFEYLRLGKHVGKIVVQVAA</sequence>
<feature type="domain" description="Enoyl reductase (ER)" evidence="1">
    <location>
        <begin position="16"/>
        <end position="346"/>
    </location>
</feature>
<dbReference type="EMBL" id="MOPA01000001">
    <property type="protein sequence ID" value="KAK1546977.1"/>
    <property type="molecule type" value="Genomic_DNA"/>
</dbReference>
<dbReference type="PANTHER" id="PTHR45033:SF1">
    <property type="entry name" value="OXIDOREDUCTASE (EUROFUNG)"/>
    <property type="match status" value="1"/>
</dbReference>
<dbReference type="SMART" id="SM00829">
    <property type="entry name" value="PKS_ER"/>
    <property type="match status" value="1"/>
</dbReference>
<dbReference type="InterPro" id="IPR013154">
    <property type="entry name" value="ADH-like_N"/>
</dbReference>
<dbReference type="RefSeq" id="XP_060356091.1">
    <property type="nucleotide sequence ID" value="XM_060485234.1"/>
</dbReference>
<dbReference type="SUPFAM" id="SSF51735">
    <property type="entry name" value="NAD(P)-binding Rossmann-fold domains"/>
    <property type="match status" value="1"/>
</dbReference>